<dbReference type="Pfam" id="PF12724">
    <property type="entry name" value="Flavodoxin_5"/>
    <property type="match status" value="1"/>
</dbReference>
<gene>
    <name evidence="2" type="ORF">FNL38_105105</name>
</gene>
<dbReference type="AlphaFoldDB" id="A0A652YM53"/>
<evidence type="ECO:0000259" key="1">
    <source>
        <dbReference type="Pfam" id="PF12724"/>
    </source>
</evidence>
<protein>
    <submittedName>
        <fullName evidence="2">Menaquinone-dependent protoporphyrinogen oxidase</fullName>
    </submittedName>
</protein>
<accession>A0A652YM53</accession>
<organism evidence="2">
    <name type="scientific">Nocardia globerula</name>
    <dbReference type="NCBI Taxonomy" id="1818"/>
    <lineage>
        <taxon>Bacteria</taxon>
        <taxon>Bacillati</taxon>
        <taxon>Actinomycetota</taxon>
        <taxon>Actinomycetes</taxon>
        <taxon>Mycobacteriales</taxon>
        <taxon>Nocardiaceae</taxon>
        <taxon>Nocardia</taxon>
    </lineage>
</organism>
<reference evidence="2" key="1">
    <citation type="submission" date="2019-07" db="EMBL/GenBank/DDBJ databases">
        <title>Genomic Encyclopedia of Type Strains, Phase IV (KMG-IV): sequencing the most valuable type-strain genomes for metagenomic binning, comparative biology and taxonomic classification.</title>
        <authorList>
            <person name="Goeker M."/>
        </authorList>
    </citation>
    <scope>NUCLEOTIDE SEQUENCE</scope>
    <source>
        <strain evidence="2">DSM 44596</strain>
    </source>
</reference>
<dbReference type="SUPFAM" id="SSF52218">
    <property type="entry name" value="Flavoproteins"/>
    <property type="match status" value="1"/>
</dbReference>
<dbReference type="EMBL" id="VNIQ01000005">
    <property type="protein sequence ID" value="TYQ02956.1"/>
    <property type="molecule type" value="Genomic_DNA"/>
</dbReference>
<dbReference type="InterPro" id="IPR029039">
    <property type="entry name" value="Flavoprotein-like_sf"/>
</dbReference>
<feature type="domain" description="Flavodoxin" evidence="1">
    <location>
        <begin position="5"/>
        <end position="88"/>
    </location>
</feature>
<dbReference type="InterPro" id="IPR026816">
    <property type="entry name" value="Flavodoxin_dom"/>
</dbReference>
<sequence length="181" mass="20039">MPRILIEYASAKGSTEGIARRIGECCENLGADTKIVSAEQDSDLGRFDAVILGSAVHDRDWLPPARTAVDRLLAGEQVPPVWAFSVSTWGETSSLVADRLTRRIRATAREPNTVARLRSGSDLRDHRQFAGVVRRGDWPLFGRCVFALMGGKYGDARDWSDIEQWAEGIVTNLRNELENSP</sequence>
<name>A0A652YM53_NOCGL</name>
<dbReference type="Gene3D" id="3.40.50.360">
    <property type="match status" value="1"/>
</dbReference>
<evidence type="ECO:0000313" key="2">
    <source>
        <dbReference type="EMBL" id="TYQ02956.1"/>
    </source>
</evidence>
<comment type="caution">
    <text evidence="2">The sequence shown here is derived from an EMBL/GenBank/DDBJ whole genome shotgun (WGS) entry which is preliminary data.</text>
</comment>
<proteinExistence type="predicted"/>